<organism evidence="1 3">
    <name type="scientific">Aquitalea magnusonii</name>
    <dbReference type="NCBI Taxonomy" id="332411"/>
    <lineage>
        <taxon>Bacteria</taxon>
        <taxon>Pseudomonadati</taxon>
        <taxon>Pseudomonadota</taxon>
        <taxon>Betaproteobacteria</taxon>
        <taxon>Neisseriales</taxon>
        <taxon>Chromobacteriaceae</taxon>
        <taxon>Aquitalea</taxon>
    </lineage>
</organism>
<protein>
    <submittedName>
        <fullName evidence="1">Uncharacterized protein</fullName>
    </submittedName>
</protein>
<reference evidence="1 3" key="3">
    <citation type="journal article" date="2017" name="Genome Announc.">
        <title>Draft genome sequence of Aquitalea magnusonii strain H3, a plant growth-promoting bacterium of duckweed Lemna minor.</title>
        <authorList>
            <person name="Ishizawa H."/>
            <person name="Kuroda M."/>
            <person name="Ike M."/>
        </authorList>
    </citation>
    <scope>NUCLEOTIDE SEQUENCE [LARGE SCALE GENOMIC DNA]</scope>
    <source>
        <strain evidence="1 3">H3</strain>
    </source>
</reference>
<sequence>MLCAFTSRGYVVIQEQKLTGELNWFDMPAIINNGGGTPS</sequence>
<dbReference type="EMBL" id="AP018823">
    <property type="protein sequence ID" value="BBF85696.1"/>
    <property type="molecule type" value="Genomic_DNA"/>
</dbReference>
<evidence type="ECO:0000313" key="2">
    <source>
        <dbReference type="EMBL" id="BBF85696.1"/>
    </source>
</evidence>
<keyword evidence="3" id="KW-1185">Reference proteome</keyword>
<dbReference type="EMBL" id="AP018823">
    <property type="protein sequence ID" value="BBF84446.1"/>
    <property type="molecule type" value="Genomic_DNA"/>
</dbReference>
<proteinExistence type="predicted"/>
<dbReference type="Proteomes" id="UP000198290">
    <property type="component" value="Chromosome"/>
</dbReference>
<evidence type="ECO:0000313" key="1">
    <source>
        <dbReference type="EMBL" id="BBF84446.1"/>
    </source>
</evidence>
<dbReference type="KEGG" id="amah:DLM_0796"/>
<reference evidence="3" key="2">
    <citation type="journal article" date="2017" name="Biotechnol. Biofuels">
        <title>Evaluation of environmental bacterial communities as a factor affecting the growth of duckweed Lemna minor.</title>
        <authorList>
            <person name="Ishizawa H."/>
            <person name="Kuroda M."/>
            <person name="Morikawa M."/>
            <person name="Ike M."/>
        </authorList>
    </citation>
    <scope>NUCLEOTIDE SEQUENCE [LARGE SCALE GENOMIC DNA]</scope>
    <source>
        <strain evidence="3">H3</strain>
    </source>
</reference>
<dbReference type="AlphaFoldDB" id="A0A3G9GFY5"/>
<gene>
    <name evidence="1" type="ORF">DLM_0796</name>
    <name evidence="2" type="ORF">DLM_2081</name>
</gene>
<name>A0A3G9GFY5_9NEIS</name>
<dbReference type="KEGG" id="amah:DLM_2081"/>
<accession>A0A3G9GFY5</accession>
<reference evidence="1" key="5">
    <citation type="journal article" date="2017" name="Plant Physiol. Biochem. 118">
        <title>Differential oxidative and antioxidative response of duckweed Lemna minor toward plant growth promoting/inhibiting bacteria.</title>
        <authorList>
            <person name="Ishizawa H."/>
            <person name="Kuroda M."/>
            <person name="Morikawa M."/>
            <person name="Ike M."/>
        </authorList>
    </citation>
    <scope>NUCLEOTIDE SEQUENCE [LARGE SCALE GENOMIC DNA]</scope>
    <source>
        <strain evidence="1">H3</strain>
    </source>
</reference>
<reference evidence="3" key="4">
    <citation type="journal article" date="2017" name="Plant Physiol. Biochem.">
        <title>Differential oxidative and antioxidative response of duckweed Lemna minor toward plant growth promoting/inhibiting bacteria.</title>
        <authorList>
            <person name="Ishizawa H."/>
            <person name="Kuroda M."/>
            <person name="Morikawa M."/>
            <person name="Ike M."/>
        </authorList>
    </citation>
    <scope>NUCLEOTIDE SEQUENCE [LARGE SCALE GENOMIC DNA]</scope>
    <source>
        <strain evidence="3">H3</strain>
    </source>
</reference>
<evidence type="ECO:0000313" key="3">
    <source>
        <dbReference type="Proteomes" id="UP000198290"/>
    </source>
</evidence>
<reference evidence="1" key="1">
    <citation type="journal article" date="2017" name="Biotechnol Biofuels 10">
        <title>Evaluation of environmental bacterial communities as a factor affecting the growth of duckweed Lemna minor.</title>
        <authorList>
            <person name="Ishizawa H."/>
            <person name="Kuroda M."/>
            <person name="Morikawa M."/>
            <person name="Ike M."/>
        </authorList>
    </citation>
    <scope>NUCLEOTIDE SEQUENCE [LARGE SCALE GENOMIC DNA]</scope>
    <source>
        <strain evidence="1">H3</strain>
    </source>
</reference>